<accession>A0ABC9F5M1</accession>
<proteinExistence type="predicted"/>
<dbReference type="EMBL" id="OZ075115">
    <property type="protein sequence ID" value="CAL5068584.1"/>
    <property type="molecule type" value="Genomic_DNA"/>
</dbReference>
<dbReference type="PANTHER" id="PTHR34591">
    <property type="entry name" value="OS03G0653100 PROTEIN-RELATED"/>
    <property type="match status" value="1"/>
</dbReference>
<evidence type="ECO:0000313" key="2">
    <source>
        <dbReference type="EMBL" id="CAL5068584.1"/>
    </source>
</evidence>
<gene>
    <name evidence="2" type="ORF">URODEC1_LOCUS101666</name>
</gene>
<feature type="domain" description="F-box" evidence="1">
    <location>
        <begin position="2"/>
        <end position="49"/>
    </location>
</feature>
<dbReference type="SMART" id="SM00256">
    <property type="entry name" value="FBOX"/>
    <property type="match status" value="1"/>
</dbReference>
<dbReference type="PANTHER" id="PTHR34591:SF21">
    <property type="entry name" value="F-BOX DOMAIN CONTAINING PROTEIN, EXPRESSED"/>
    <property type="match status" value="1"/>
</dbReference>
<dbReference type="Proteomes" id="UP001497457">
    <property type="component" value="Chromosome 5rd"/>
</dbReference>
<protein>
    <recommendedName>
        <fullName evidence="1">F-box domain-containing protein</fullName>
    </recommendedName>
</protein>
<dbReference type="Gene3D" id="1.20.1280.50">
    <property type="match status" value="1"/>
</dbReference>
<dbReference type="SUPFAM" id="SSF81383">
    <property type="entry name" value="F-box domain"/>
    <property type="match status" value="1"/>
</dbReference>
<name>A0ABC9F5M1_9POAL</name>
<dbReference type="InterPro" id="IPR036047">
    <property type="entry name" value="F-box-like_dom_sf"/>
</dbReference>
<sequence length="507" mass="57605">METELAAIPDDALADALRRLPARTLAAARCVCKSWRGVVDGRGLLLPHLLPHSVRGIFINYIDHHRPHLFARPSSSAATASPEIDAMLGFLPSNDRDWCSIMDHCDGLLICDIKWGSQICVCNPATRRWTLLPPRAEGLRGYAGAHLMFDPAVSPHYEVVLIPAVPKKPSRPYDWKAKKKQQQEMDGPFCLLSLFTSPDDTLLPEDQEVEEFQHVDEDEDKEPDDPHRLMEWPPSPLQLNVFSSRTEQWEARSFIREGEPVGTVEEMRLDPLERLVYGMRRRCAVYQNGALYVHCRGSFIIRLSLSSDKYQVINTPANIGNAKPYLGRSGKEVCFGFIDEGQLQVWILKESYGKIEWVMRYQHDVHCYARYASLYNNGILMAGPWVIKEHNNSVRNSNHTAETLSKEGFEWDSDNDDTISVNVGGEDNYCEDFFYILGFHPYKKVVFLGKPFGAVAYHMDTSKAQYLGNSRPNCYYHGHSNGIYESFVYTPCMIGELQEGNTDRSTS</sequence>
<reference evidence="2" key="1">
    <citation type="submission" date="2024-10" db="EMBL/GenBank/DDBJ databases">
        <authorList>
            <person name="Ryan C."/>
        </authorList>
    </citation>
    <scope>NUCLEOTIDE SEQUENCE [LARGE SCALE GENOMIC DNA]</scope>
</reference>
<keyword evidence="3" id="KW-1185">Reference proteome</keyword>
<dbReference type="InterPro" id="IPR001810">
    <property type="entry name" value="F-box_dom"/>
</dbReference>
<dbReference type="AlphaFoldDB" id="A0ABC9F5M1"/>
<organism evidence="2 3">
    <name type="scientific">Urochloa decumbens</name>
    <dbReference type="NCBI Taxonomy" id="240449"/>
    <lineage>
        <taxon>Eukaryota</taxon>
        <taxon>Viridiplantae</taxon>
        <taxon>Streptophyta</taxon>
        <taxon>Embryophyta</taxon>
        <taxon>Tracheophyta</taxon>
        <taxon>Spermatophyta</taxon>
        <taxon>Magnoliopsida</taxon>
        <taxon>Liliopsida</taxon>
        <taxon>Poales</taxon>
        <taxon>Poaceae</taxon>
        <taxon>PACMAD clade</taxon>
        <taxon>Panicoideae</taxon>
        <taxon>Panicodae</taxon>
        <taxon>Paniceae</taxon>
        <taxon>Melinidinae</taxon>
        <taxon>Urochloa</taxon>
    </lineage>
</organism>
<evidence type="ECO:0000259" key="1">
    <source>
        <dbReference type="PROSITE" id="PS50181"/>
    </source>
</evidence>
<dbReference type="Pfam" id="PF00646">
    <property type="entry name" value="F-box"/>
    <property type="match status" value="1"/>
</dbReference>
<evidence type="ECO:0000313" key="3">
    <source>
        <dbReference type="Proteomes" id="UP001497457"/>
    </source>
</evidence>
<dbReference type="PROSITE" id="PS50181">
    <property type="entry name" value="FBOX"/>
    <property type="match status" value="1"/>
</dbReference>